<feature type="short sequence motif" description="Beta-hairpin" evidence="12">
    <location>
        <begin position="97"/>
        <end position="120"/>
    </location>
</feature>
<evidence type="ECO:0000256" key="1">
    <source>
        <dbReference type="ARBA" id="ARBA00004496"/>
    </source>
</evidence>
<evidence type="ECO:0000256" key="3">
    <source>
        <dbReference type="ARBA" id="ARBA00022490"/>
    </source>
</evidence>
<comment type="similarity">
    <text evidence="2 12 13">Belongs to the UvrB family.</text>
</comment>
<keyword evidence="9 12" id="KW-0234">DNA repair</keyword>
<dbReference type="GO" id="GO:0006289">
    <property type="term" value="P:nucleotide-excision repair"/>
    <property type="evidence" value="ECO:0007669"/>
    <property type="project" value="UniProtKB-UniRule"/>
</dbReference>
<dbReference type="SMART" id="SM00490">
    <property type="entry name" value="HELICc"/>
    <property type="match status" value="1"/>
</dbReference>
<comment type="subunit">
    <text evidence="10 12 13">Forms a heterotetramer with UvrA during the search for lesions. Interacts with UvrC in an incision complex.</text>
</comment>
<evidence type="ECO:0000256" key="12">
    <source>
        <dbReference type="HAMAP-Rule" id="MF_00204"/>
    </source>
</evidence>
<evidence type="ECO:0000256" key="5">
    <source>
        <dbReference type="ARBA" id="ARBA00022763"/>
    </source>
</evidence>
<keyword evidence="7 12" id="KW-0067">ATP-binding</keyword>
<dbReference type="GO" id="GO:0003677">
    <property type="term" value="F:DNA binding"/>
    <property type="evidence" value="ECO:0007669"/>
    <property type="project" value="UniProtKB-UniRule"/>
</dbReference>
<dbReference type="GO" id="GO:0016887">
    <property type="term" value="F:ATP hydrolysis activity"/>
    <property type="evidence" value="ECO:0007669"/>
    <property type="project" value="InterPro"/>
</dbReference>
<dbReference type="SUPFAM" id="SSF52540">
    <property type="entry name" value="P-loop containing nucleoside triphosphate hydrolases"/>
    <property type="match status" value="2"/>
</dbReference>
<dbReference type="InterPro" id="IPR001650">
    <property type="entry name" value="Helicase_C-like"/>
</dbReference>
<comment type="caution">
    <text evidence="17">The sequence shown here is derived from an EMBL/GenBank/DDBJ whole genome shotgun (WGS) entry which is preliminary data.</text>
</comment>
<dbReference type="PANTHER" id="PTHR24029:SF0">
    <property type="entry name" value="UVRABC SYSTEM PROTEIN B"/>
    <property type="match status" value="1"/>
</dbReference>
<evidence type="ECO:0000313" key="17">
    <source>
        <dbReference type="EMBL" id="CDC03585.1"/>
    </source>
</evidence>
<comment type="subcellular location">
    <subcellularLocation>
        <location evidence="1 12 13">Cytoplasm</location>
    </subcellularLocation>
</comment>
<dbReference type="InterPro" id="IPR036876">
    <property type="entry name" value="UVR_dom_sf"/>
</dbReference>
<proteinExistence type="inferred from homology"/>
<dbReference type="GO" id="GO:0005737">
    <property type="term" value="C:cytoplasm"/>
    <property type="evidence" value="ECO:0007669"/>
    <property type="project" value="UniProtKB-SubCell"/>
</dbReference>
<organism evidence="17 18">
    <name type="scientific">[Clostridium] leptum CAG:27</name>
    <dbReference type="NCBI Taxonomy" id="1263068"/>
    <lineage>
        <taxon>Bacteria</taxon>
        <taxon>Bacillati</taxon>
        <taxon>Bacillota</taxon>
        <taxon>Clostridia</taxon>
        <taxon>Eubacteriales</taxon>
        <taxon>Oscillospiraceae</taxon>
        <taxon>Oscillospiraceae incertae sedis</taxon>
    </lineage>
</organism>
<keyword evidence="8 12" id="KW-0267">Excision nuclease</keyword>
<dbReference type="AlphaFoldDB" id="R6MXQ4"/>
<dbReference type="NCBIfam" id="TIGR00631">
    <property type="entry name" value="uvrb"/>
    <property type="match status" value="1"/>
</dbReference>
<dbReference type="GO" id="GO:0005524">
    <property type="term" value="F:ATP binding"/>
    <property type="evidence" value="ECO:0007669"/>
    <property type="project" value="UniProtKB-UniRule"/>
</dbReference>
<evidence type="ECO:0000256" key="13">
    <source>
        <dbReference type="RuleBase" id="RU003587"/>
    </source>
</evidence>
<sequence>MNNRNDKELFKLVSTYKPTGDQPEAIAKLVEGIKRGDKEQTLLGVTGSGKTFTMANIISQVQKPTLVLAHNKTLAAQLCSEFREFFPTSAVEYFVSYYDYYQPEAYIATTDTYIEKDSAINDEIDKLRHSATSALSERRDVIIVASVSCIYSLGNPIDYRTMVISLRPGMQKNRDELLKKLVELQYERNDINFIRNKFRVRGDVVEIFPAQSNDTAVRVEFFGDEVDRISEFNPLTGEIKADLKHIAIYPASHYIVPKEKMKEAIQEIEQELEERLAYFRREGKLLEAQRIEQRTRYDIEMLQEIGFCKGIENYSRVMAGREPGSAPFTLLDYFPKDYLLFVDESHVTLPQVRGMYAGDRARKESLIEYGFRLPSAYDNRPLNFDEFYQRINQAVFVSATPGDLEREKSTQIVEQVIRPTGLLDPEIIVKPTEGQIDDLISEINLRVAKGNRVLVTTLTKKMAEDLTSYLEGMGIRVRYMHHDIDTVERMEIIRDLRLGEFDVLVGINLLREGLDIPEVSLVVILDADKEGFLRSDRSLIQTIGRAARNAEGQVIMYADQVTPSMETAIRETQRRRDIQMRYNQEHGITPKTIVKKVAEVLEISSHKDDKKSGKRLTKLERQQLIEQLTKEMKAAAKLLEFEHAAYLRDRIKKLQSGK</sequence>
<evidence type="ECO:0000313" key="18">
    <source>
        <dbReference type="Proteomes" id="UP000018168"/>
    </source>
</evidence>
<gene>
    <name evidence="12" type="primary">uvrB</name>
    <name evidence="17" type="ORF">BN578_01587</name>
</gene>
<dbReference type="GO" id="GO:0009380">
    <property type="term" value="C:excinuclease repair complex"/>
    <property type="evidence" value="ECO:0007669"/>
    <property type="project" value="InterPro"/>
</dbReference>
<feature type="domain" description="Helicase C-terminal" evidence="16">
    <location>
        <begin position="435"/>
        <end position="601"/>
    </location>
</feature>
<dbReference type="Gene3D" id="3.40.50.300">
    <property type="entry name" value="P-loop containing nucleotide triphosphate hydrolases"/>
    <property type="match status" value="3"/>
</dbReference>
<dbReference type="PROSITE" id="PS51194">
    <property type="entry name" value="HELICASE_CTER"/>
    <property type="match status" value="1"/>
</dbReference>
<dbReference type="InterPro" id="IPR041471">
    <property type="entry name" value="UvrB_inter"/>
</dbReference>
<dbReference type="GO" id="GO:0009432">
    <property type="term" value="P:SOS response"/>
    <property type="evidence" value="ECO:0007669"/>
    <property type="project" value="UniProtKB-UniRule"/>
</dbReference>
<dbReference type="InterPro" id="IPR006935">
    <property type="entry name" value="Helicase/UvrB_N"/>
</dbReference>
<evidence type="ECO:0000256" key="4">
    <source>
        <dbReference type="ARBA" id="ARBA00022741"/>
    </source>
</evidence>
<evidence type="ECO:0000259" key="16">
    <source>
        <dbReference type="PROSITE" id="PS51194"/>
    </source>
</evidence>
<evidence type="ECO:0000256" key="6">
    <source>
        <dbReference type="ARBA" id="ARBA00022769"/>
    </source>
</evidence>
<feature type="domain" description="Helicase ATP-binding" evidence="15">
    <location>
        <begin position="31"/>
        <end position="188"/>
    </location>
</feature>
<evidence type="ECO:0000259" key="15">
    <source>
        <dbReference type="PROSITE" id="PS51192"/>
    </source>
</evidence>
<evidence type="ECO:0000256" key="8">
    <source>
        <dbReference type="ARBA" id="ARBA00022881"/>
    </source>
</evidence>
<dbReference type="HAMAP" id="MF_00204">
    <property type="entry name" value="UvrB"/>
    <property type="match status" value="1"/>
</dbReference>
<keyword evidence="3 12" id="KW-0963">Cytoplasm</keyword>
<feature type="binding site" evidence="12">
    <location>
        <begin position="44"/>
        <end position="51"/>
    </location>
    <ligand>
        <name>ATP</name>
        <dbReference type="ChEBI" id="CHEBI:30616"/>
    </ligand>
</feature>
<dbReference type="NCBIfam" id="NF003673">
    <property type="entry name" value="PRK05298.1"/>
    <property type="match status" value="1"/>
</dbReference>
<dbReference type="Gene3D" id="6.10.140.240">
    <property type="match status" value="1"/>
</dbReference>
<keyword evidence="6 12" id="KW-0228">DNA excision</keyword>
<evidence type="ECO:0000259" key="14">
    <source>
        <dbReference type="PROSITE" id="PS50151"/>
    </source>
</evidence>
<dbReference type="InterPro" id="IPR027417">
    <property type="entry name" value="P-loop_NTPase"/>
</dbReference>
<evidence type="ECO:0000256" key="9">
    <source>
        <dbReference type="ARBA" id="ARBA00023204"/>
    </source>
</evidence>
<feature type="domain" description="UVR" evidence="14">
    <location>
        <begin position="622"/>
        <end position="657"/>
    </location>
</feature>
<dbReference type="PROSITE" id="PS51192">
    <property type="entry name" value="HELICASE_ATP_BIND_1"/>
    <property type="match status" value="1"/>
</dbReference>
<dbReference type="GO" id="GO:0009381">
    <property type="term" value="F:excinuclease ABC activity"/>
    <property type="evidence" value="ECO:0007669"/>
    <property type="project" value="UniProtKB-UniRule"/>
</dbReference>
<keyword evidence="12 13" id="KW-0742">SOS response</keyword>
<evidence type="ECO:0000256" key="2">
    <source>
        <dbReference type="ARBA" id="ARBA00008533"/>
    </source>
</evidence>
<comment type="domain">
    <text evidence="12">The beta-hairpin motif is involved in DNA binding.</text>
</comment>
<dbReference type="EMBL" id="CBEP010000009">
    <property type="protein sequence ID" value="CDC03585.1"/>
    <property type="molecule type" value="Genomic_DNA"/>
</dbReference>
<accession>R6MXQ4</accession>
<dbReference type="CDD" id="cd18790">
    <property type="entry name" value="SF2_C_UvrB"/>
    <property type="match status" value="1"/>
</dbReference>
<dbReference type="Pfam" id="PF04851">
    <property type="entry name" value="ResIII"/>
    <property type="match status" value="1"/>
</dbReference>
<evidence type="ECO:0000256" key="10">
    <source>
        <dbReference type="ARBA" id="ARBA00026033"/>
    </source>
</evidence>
<dbReference type="CDD" id="cd17916">
    <property type="entry name" value="DEXHc_UvrB"/>
    <property type="match status" value="1"/>
</dbReference>
<dbReference type="PANTHER" id="PTHR24029">
    <property type="entry name" value="UVRABC SYSTEM PROTEIN B"/>
    <property type="match status" value="1"/>
</dbReference>
<dbReference type="Proteomes" id="UP000018168">
    <property type="component" value="Unassembled WGS sequence"/>
</dbReference>
<evidence type="ECO:0000256" key="11">
    <source>
        <dbReference type="ARBA" id="ARBA00029504"/>
    </source>
</evidence>
<evidence type="ECO:0000256" key="7">
    <source>
        <dbReference type="ARBA" id="ARBA00022840"/>
    </source>
</evidence>
<keyword evidence="5 12" id="KW-0227">DNA damage</keyword>
<dbReference type="SMART" id="SM00487">
    <property type="entry name" value="DEXDc"/>
    <property type="match status" value="1"/>
</dbReference>
<dbReference type="Gene3D" id="4.10.860.10">
    <property type="entry name" value="UVR domain"/>
    <property type="match status" value="1"/>
</dbReference>
<dbReference type="SUPFAM" id="SSF46600">
    <property type="entry name" value="C-terminal UvrC-binding domain of UvrB"/>
    <property type="match status" value="1"/>
</dbReference>
<dbReference type="Pfam" id="PF12344">
    <property type="entry name" value="UvrB"/>
    <property type="match status" value="1"/>
</dbReference>
<dbReference type="InterPro" id="IPR004807">
    <property type="entry name" value="UvrB"/>
</dbReference>
<comment type="function">
    <text evidence="12">The UvrABC repair system catalyzes the recognition and processing of DNA lesions. A damage recognition complex composed of 2 UvrA and 2 UvrB subunits scans DNA for abnormalities. Upon binding of the UvrA(2)B(2) complex to a putative damaged site, the DNA wraps around one UvrB monomer. DNA wrap is dependent on ATP binding by UvrB and probably causes local melting of the DNA helix, facilitating insertion of UvrB beta-hairpin between the DNA strands. Then UvrB probes one DNA strand for the presence of a lesion. If a lesion is found the UvrA subunits dissociate and the UvrB-DNA preincision complex is formed. This complex is subsequently bound by UvrC and the second UvrB is released. If no lesion is found, the DNA wraps around the other UvrB subunit that will check the other stand for damage.</text>
</comment>
<dbReference type="InterPro" id="IPR014001">
    <property type="entry name" value="Helicase_ATP-bd"/>
</dbReference>
<dbReference type="Pfam" id="PF00271">
    <property type="entry name" value="Helicase_C"/>
    <property type="match status" value="1"/>
</dbReference>
<dbReference type="InterPro" id="IPR001943">
    <property type="entry name" value="UVR_dom"/>
</dbReference>
<reference evidence="17" key="1">
    <citation type="submission" date="2012-11" db="EMBL/GenBank/DDBJ databases">
        <title>Dependencies among metagenomic species, viruses, plasmids and units of genetic variation.</title>
        <authorList>
            <person name="Nielsen H.B."/>
            <person name="Almeida M."/>
            <person name="Juncker A.S."/>
            <person name="Rasmussen S."/>
            <person name="Li J."/>
            <person name="Sunagawa S."/>
            <person name="Plichta D."/>
            <person name="Gautier L."/>
            <person name="Le Chatelier E."/>
            <person name="Peletier E."/>
            <person name="Bonde I."/>
            <person name="Nielsen T."/>
            <person name="Manichanh C."/>
            <person name="Arumugam M."/>
            <person name="Batto J."/>
            <person name="Santos M.B.Q.D."/>
            <person name="Blom N."/>
            <person name="Borruel N."/>
            <person name="Burgdorf K.S."/>
            <person name="Boumezbeur F."/>
            <person name="Casellas F."/>
            <person name="Dore J."/>
            <person name="Guarner F."/>
            <person name="Hansen T."/>
            <person name="Hildebrand F."/>
            <person name="Kaas R.S."/>
            <person name="Kennedy S."/>
            <person name="Kristiansen K."/>
            <person name="Kultima J.R."/>
            <person name="Leonard P."/>
            <person name="Levenez F."/>
            <person name="Lund O."/>
            <person name="Moumen B."/>
            <person name="Le Paslier D."/>
            <person name="Pons N."/>
            <person name="Pedersen O."/>
            <person name="Prifti E."/>
            <person name="Qin J."/>
            <person name="Raes J."/>
            <person name="Tap J."/>
            <person name="Tims S."/>
            <person name="Ussery D.W."/>
            <person name="Yamada T."/>
            <person name="MetaHit consortium"/>
            <person name="Renault P."/>
            <person name="Sicheritz-Ponten T."/>
            <person name="Bork P."/>
            <person name="Wang J."/>
            <person name="Brunak S."/>
            <person name="Ehrlich S.D."/>
        </authorList>
    </citation>
    <scope>NUCLEOTIDE SEQUENCE [LARGE SCALE GENOMIC DNA]</scope>
</reference>
<dbReference type="Pfam" id="PF02151">
    <property type="entry name" value="UVR"/>
    <property type="match status" value="1"/>
</dbReference>
<name>R6MXQ4_9FIRM</name>
<dbReference type="InterPro" id="IPR024759">
    <property type="entry name" value="UvrB_YAD/RRR_dom"/>
</dbReference>
<protein>
    <recommendedName>
        <fullName evidence="11 12">UvrABC system protein B</fullName>
        <shortName evidence="12">Protein UvrB</shortName>
    </recommendedName>
    <alternativeName>
        <fullName evidence="12">Excinuclease ABC subunit B</fullName>
    </alternativeName>
</protein>
<dbReference type="PROSITE" id="PS50151">
    <property type="entry name" value="UVR"/>
    <property type="match status" value="1"/>
</dbReference>
<keyword evidence="4 12" id="KW-0547">Nucleotide-binding</keyword>
<dbReference type="Pfam" id="PF17757">
    <property type="entry name" value="UvrB_inter"/>
    <property type="match status" value="1"/>
</dbReference>